<evidence type="ECO:0000256" key="1">
    <source>
        <dbReference type="SAM" id="Phobius"/>
    </source>
</evidence>
<feature type="transmembrane region" description="Helical" evidence="1">
    <location>
        <begin position="47"/>
        <end position="68"/>
    </location>
</feature>
<dbReference type="OrthoDB" id="6315057at2"/>
<gene>
    <name evidence="2" type="ORF">CWB99_01735</name>
</gene>
<sequence length="98" mass="10249">MSLSTKSAQAFALGWRVLLALVGGFAIANLAAIAISQLPGDNKVDSIVAGMMWGFVVYTLVVLSVFAVRTALRATLLVSTLTALLYGLIHLLSVSEAV</sequence>
<feature type="transmembrane region" description="Helical" evidence="1">
    <location>
        <begin position="12"/>
        <end position="35"/>
    </location>
</feature>
<dbReference type="RefSeq" id="WP_138550900.1">
    <property type="nucleotide sequence ID" value="NZ_PNCH01000015.1"/>
</dbReference>
<comment type="caution">
    <text evidence="2">The sequence shown here is derived from an EMBL/GenBank/DDBJ whole genome shotgun (WGS) entry which is preliminary data.</text>
</comment>
<dbReference type="AlphaFoldDB" id="A0A5S3WUL1"/>
<keyword evidence="1" id="KW-0812">Transmembrane</keyword>
<dbReference type="Proteomes" id="UP000310249">
    <property type="component" value="Unassembled WGS sequence"/>
</dbReference>
<protein>
    <recommendedName>
        <fullName evidence="4">Iron transporter</fullName>
    </recommendedName>
</protein>
<reference evidence="2 3" key="1">
    <citation type="submission" date="2018-01" db="EMBL/GenBank/DDBJ databases">
        <authorList>
            <person name="Paulsen S."/>
            <person name="Gram L.K."/>
        </authorList>
    </citation>
    <scope>NUCLEOTIDE SEQUENCE [LARGE SCALE GENOMIC DNA]</scope>
    <source>
        <strain evidence="2 3">S2676</strain>
    </source>
</reference>
<evidence type="ECO:0000313" key="3">
    <source>
        <dbReference type="Proteomes" id="UP000310249"/>
    </source>
</evidence>
<evidence type="ECO:0008006" key="4">
    <source>
        <dbReference type="Google" id="ProtNLM"/>
    </source>
</evidence>
<feature type="transmembrane region" description="Helical" evidence="1">
    <location>
        <begin position="75"/>
        <end position="93"/>
    </location>
</feature>
<organism evidence="2 3">
    <name type="scientific">Pseudoalteromonas rubra</name>
    <dbReference type="NCBI Taxonomy" id="43658"/>
    <lineage>
        <taxon>Bacteria</taxon>
        <taxon>Pseudomonadati</taxon>
        <taxon>Pseudomonadota</taxon>
        <taxon>Gammaproteobacteria</taxon>
        <taxon>Alteromonadales</taxon>
        <taxon>Pseudoalteromonadaceae</taxon>
        <taxon>Pseudoalteromonas</taxon>
    </lineage>
</organism>
<keyword evidence="1" id="KW-0472">Membrane</keyword>
<evidence type="ECO:0000313" key="2">
    <source>
        <dbReference type="EMBL" id="TMP32617.1"/>
    </source>
</evidence>
<dbReference type="EMBL" id="PNCI01000003">
    <property type="protein sequence ID" value="TMP32617.1"/>
    <property type="molecule type" value="Genomic_DNA"/>
</dbReference>
<proteinExistence type="predicted"/>
<accession>A0A5S3WUL1</accession>
<reference evidence="3" key="2">
    <citation type="submission" date="2019-06" db="EMBL/GenBank/DDBJ databases">
        <title>Co-occurence of chitin degradation, pigmentation and bioactivity in marine Pseudoalteromonas.</title>
        <authorList>
            <person name="Sonnenschein E.C."/>
            <person name="Bech P.K."/>
        </authorList>
    </citation>
    <scope>NUCLEOTIDE SEQUENCE [LARGE SCALE GENOMIC DNA]</scope>
    <source>
        <strain evidence="3">S2676</strain>
    </source>
</reference>
<name>A0A5S3WUL1_9GAMM</name>
<keyword evidence="1" id="KW-1133">Transmembrane helix</keyword>